<dbReference type="AlphaFoldDB" id="A0A426V804"/>
<dbReference type="InterPro" id="IPR036397">
    <property type="entry name" value="RNaseH_sf"/>
</dbReference>
<dbReference type="InterPro" id="IPR012337">
    <property type="entry name" value="RNaseH-like_sf"/>
</dbReference>
<dbReference type="Proteomes" id="UP000269265">
    <property type="component" value="Unassembled WGS sequence"/>
</dbReference>
<comment type="caution">
    <text evidence="1">The sequence shown here is derived from an EMBL/GenBank/DDBJ whole genome shotgun (WGS) entry which is preliminary data.</text>
</comment>
<gene>
    <name evidence="1" type="ORF">EIP75_17175</name>
</gene>
<evidence type="ECO:0000313" key="1">
    <source>
        <dbReference type="EMBL" id="RRS03056.1"/>
    </source>
</evidence>
<dbReference type="SUPFAM" id="SSF53098">
    <property type="entry name" value="Ribonuclease H-like"/>
    <property type="match status" value="1"/>
</dbReference>
<dbReference type="RefSeq" id="WP_125244519.1">
    <property type="nucleotide sequence ID" value="NZ_RSED01000015.1"/>
</dbReference>
<organism evidence="1 2">
    <name type="scientific">Aquabacterium soli</name>
    <dbReference type="NCBI Taxonomy" id="2493092"/>
    <lineage>
        <taxon>Bacteria</taxon>
        <taxon>Pseudomonadati</taxon>
        <taxon>Pseudomonadota</taxon>
        <taxon>Betaproteobacteria</taxon>
        <taxon>Burkholderiales</taxon>
        <taxon>Aquabacterium</taxon>
    </lineage>
</organism>
<protein>
    <recommendedName>
        <fullName evidence="3">Exonuclease domain-containing protein</fullName>
    </recommendedName>
</protein>
<name>A0A426V804_9BURK</name>
<keyword evidence="2" id="KW-1185">Reference proteome</keyword>
<dbReference type="GO" id="GO:0003676">
    <property type="term" value="F:nucleic acid binding"/>
    <property type="evidence" value="ECO:0007669"/>
    <property type="project" value="InterPro"/>
</dbReference>
<accession>A0A426V804</accession>
<evidence type="ECO:0000313" key="2">
    <source>
        <dbReference type="Proteomes" id="UP000269265"/>
    </source>
</evidence>
<dbReference type="Gene3D" id="3.30.420.10">
    <property type="entry name" value="Ribonuclease H-like superfamily/Ribonuclease H"/>
    <property type="match status" value="1"/>
</dbReference>
<sequence>MTSETFAPGLPPPILDIEASGFGLGSYPIEVGVIMPDGRSWCSLVKPEPAWQHWDPNAAAIHHISRDQLQQHGRNPVEVAQALNDWLRGMVVYSDAWAHDYTWLNKLYDAADSVPSFRLDNLRALLTDNEANRWHDLKLSVAKRANLTRHRASSDARLLQMTLVAMRERHQAVA</sequence>
<evidence type="ECO:0008006" key="3">
    <source>
        <dbReference type="Google" id="ProtNLM"/>
    </source>
</evidence>
<dbReference type="EMBL" id="RSED01000015">
    <property type="protein sequence ID" value="RRS03056.1"/>
    <property type="molecule type" value="Genomic_DNA"/>
</dbReference>
<dbReference type="OrthoDB" id="5705783at2"/>
<proteinExistence type="predicted"/>
<reference evidence="1 2" key="1">
    <citation type="submission" date="2018-12" db="EMBL/GenBank/DDBJ databases">
        <title>The whole draft genome of Aquabacterium sp. SJQ9.</title>
        <authorList>
            <person name="Sun L."/>
            <person name="Gao X."/>
            <person name="Chen W."/>
            <person name="Huang K."/>
        </authorList>
    </citation>
    <scope>NUCLEOTIDE SEQUENCE [LARGE SCALE GENOMIC DNA]</scope>
    <source>
        <strain evidence="1 2">SJQ9</strain>
    </source>
</reference>